<feature type="non-terminal residue" evidence="2">
    <location>
        <position position="1"/>
    </location>
</feature>
<accession>A0ABT6W608</accession>
<name>A0ABT6W608_9ACTN</name>
<gene>
    <name evidence="2" type="ORF">POF43_026250</name>
</gene>
<sequence>VWAGPGSGAVRRRYGQREADGGRYDGGTTGTKPWAAKAQAGSSPVRRRHGRDEVRRRPVRQRAAPAYEAVRDRS</sequence>
<dbReference type="RefSeq" id="WP_282704785.1">
    <property type="nucleotide sequence ID" value="NZ_JAAGKO020000046.1"/>
</dbReference>
<evidence type="ECO:0000313" key="2">
    <source>
        <dbReference type="EMBL" id="MDI5966188.1"/>
    </source>
</evidence>
<protein>
    <submittedName>
        <fullName evidence="2">Uncharacterized protein</fullName>
    </submittedName>
</protein>
<evidence type="ECO:0000313" key="3">
    <source>
        <dbReference type="Proteomes" id="UP001156398"/>
    </source>
</evidence>
<reference evidence="2 3" key="1">
    <citation type="submission" date="2023-05" db="EMBL/GenBank/DDBJ databases">
        <title>Streptantibioticus silvisoli sp. nov., acidotolerant actinomycetes 1 from pine litter.</title>
        <authorList>
            <person name="Swiecimska M."/>
            <person name="Golinska P."/>
            <person name="Sangal V."/>
            <person name="Wachnowicz B."/>
            <person name="Goodfellow M."/>
        </authorList>
    </citation>
    <scope>NUCLEOTIDE SEQUENCE [LARGE SCALE GENOMIC DNA]</scope>
    <source>
        <strain evidence="2 3">SL54</strain>
    </source>
</reference>
<keyword evidence="3" id="KW-1185">Reference proteome</keyword>
<feature type="region of interest" description="Disordered" evidence="1">
    <location>
        <begin position="1"/>
        <end position="74"/>
    </location>
</feature>
<dbReference type="EMBL" id="JAAGKO020000046">
    <property type="protein sequence ID" value="MDI5966188.1"/>
    <property type="molecule type" value="Genomic_DNA"/>
</dbReference>
<comment type="caution">
    <text evidence="2">The sequence shown here is derived from an EMBL/GenBank/DDBJ whole genome shotgun (WGS) entry which is preliminary data.</text>
</comment>
<proteinExistence type="predicted"/>
<organism evidence="2 3">
    <name type="scientific">Streptantibioticus silvisoli</name>
    <dbReference type="NCBI Taxonomy" id="2705255"/>
    <lineage>
        <taxon>Bacteria</taxon>
        <taxon>Bacillati</taxon>
        <taxon>Actinomycetota</taxon>
        <taxon>Actinomycetes</taxon>
        <taxon>Kitasatosporales</taxon>
        <taxon>Streptomycetaceae</taxon>
        <taxon>Streptantibioticus</taxon>
    </lineage>
</organism>
<evidence type="ECO:0000256" key="1">
    <source>
        <dbReference type="SAM" id="MobiDB-lite"/>
    </source>
</evidence>
<dbReference type="Proteomes" id="UP001156398">
    <property type="component" value="Unassembled WGS sequence"/>
</dbReference>